<dbReference type="Proteomes" id="UP001432146">
    <property type="component" value="Unassembled WGS sequence"/>
</dbReference>
<evidence type="ECO:0000256" key="1">
    <source>
        <dbReference type="SAM" id="MobiDB-lite"/>
    </source>
</evidence>
<reference evidence="2 3" key="1">
    <citation type="submission" date="2024-05" db="EMBL/GenBank/DDBJ databases">
        <title>The nuclear and mitochondrial genome assemblies of Tetragonisca angustula (Apidae: Meliponini), a tiny yet remarkable pollinator in the Neotropics.</title>
        <authorList>
            <person name="Ferrari R."/>
            <person name="Ricardo P.C."/>
            <person name="Dias F.C."/>
            <person name="Araujo N.S."/>
            <person name="Soares D.O."/>
            <person name="Zhou Q.-S."/>
            <person name="Zhu C.-D."/>
            <person name="Coutinho L."/>
            <person name="Airas M.C."/>
            <person name="Batista T.M."/>
        </authorList>
    </citation>
    <scope>NUCLEOTIDE SEQUENCE [LARGE SCALE GENOMIC DNA]</scope>
    <source>
        <strain evidence="2">ASF017062</strain>
        <tissue evidence="2">Abdomen</tissue>
    </source>
</reference>
<name>A0AAW1A0R5_9HYME</name>
<dbReference type="AlphaFoldDB" id="A0AAW1A0R5"/>
<sequence>MQKEECGNGGGSQNPRCTSTRKEEGG</sequence>
<accession>A0AAW1A0R5</accession>
<evidence type="ECO:0000313" key="3">
    <source>
        <dbReference type="Proteomes" id="UP001432146"/>
    </source>
</evidence>
<proteinExistence type="predicted"/>
<dbReference type="EMBL" id="JAWNGG020000077">
    <property type="protein sequence ID" value="KAK9303510.1"/>
    <property type="molecule type" value="Genomic_DNA"/>
</dbReference>
<feature type="non-terminal residue" evidence="2">
    <location>
        <position position="26"/>
    </location>
</feature>
<comment type="caution">
    <text evidence="2">The sequence shown here is derived from an EMBL/GenBank/DDBJ whole genome shotgun (WGS) entry which is preliminary data.</text>
</comment>
<gene>
    <name evidence="2" type="ORF">QLX08_004820</name>
</gene>
<keyword evidence="3" id="KW-1185">Reference proteome</keyword>
<protein>
    <submittedName>
        <fullName evidence="2">Uncharacterized protein</fullName>
    </submittedName>
</protein>
<feature type="region of interest" description="Disordered" evidence="1">
    <location>
        <begin position="1"/>
        <end position="26"/>
    </location>
</feature>
<evidence type="ECO:0000313" key="2">
    <source>
        <dbReference type="EMBL" id="KAK9303510.1"/>
    </source>
</evidence>
<organism evidence="2 3">
    <name type="scientific">Tetragonisca angustula</name>
    <dbReference type="NCBI Taxonomy" id="166442"/>
    <lineage>
        <taxon>Eukaryota</taxon>
        <taxon>Metazoa</taxon>
        <taxon>Ecdysozoa</taxon>
        <taxon>Arthropoda</taxon>
        <taxon>Hexapoda</taxon>
        <taxon>Insecta</taxon>
        <taxon>Pterygota</taxon>
        <taxon>Neoptera</taxon>
        <taxon>Endopterygota</taxon>
        <taxon>Hymenoptera</taxon>
        <taxon>Apocrita</taxon>
        <taxon>Aculeata</taxon>
        <taxon>Apoidea</taxon>
        <taxon>Anthophila</taxon>
        <taxon>Apidae</taxon>
        <taxon>Tetragonisca</taxon>
    </lineage>
</organism>